<dbReference type="CDD" id="cd16936">
    <property type="entry name" value="HATPase_RsbW-like"/>
    <property type="match status" value="1"/>
</dbReference>
<evidence type="ECO:0000313" key="4">
    <source>
        <dbReference type="Proteomes" id="UP001501358"/>
    </source>
</evidence>
<dbReference type="InterPro" id="IPR050267">
    <property type="entry name" value="Anti-sigma-factor_SerPK"/>
</dbReference>
<keyword evidence="1" id="KW-0418">Kinase</keyword>
<dbReference type="Gene3D" id="3.30.565.10">
    <property type="entry name" value="Histidine kinase-like ATPase, C-terminal domain"/>
    <property type="match status" value="1"/>
</dbReference>
<comment type="caution">
    <text evidence="3">The sequence shown here is derived from an EMBL/GenBank/DDBJ whole genome shotgun (WGS) entry which is preliminary data.</text>
</comment>
<dbReference type="GO" id="GO:0005524">
    <property type="term" value="F:ATP binding"/>
    <property type="evidence" value="ECO:0007669"/>
    <property type="project" value="UniProtKB-KW"/>
</dbReference>
<dbReference type="SUPFAM" id="SSF55874">
    <property type="entry name" value="ATPase domain of HSP90 chaperone/DNA topoisomerase II/histidine kinase"/>
    <property type="match status" value="1"/>
</dbReference>
<feature type="domain" description="Histidine kinase/HSP90-like ATPase" evidence="2">
    <location>
        <begin position="16"/>
        <end position="128"/>
    </location>
</feature>
<dbReference type="PANTHER" id="PTHR35526:SF3">
    <property type="entry name" value="ANTI-SIGMA-F FACTOR RSBW"/>
    <property type="match status" value="1"/>
</dbReference>
<name>A0ABN3M4B6_9ACTN</name>
<gene>
    <name evidence="3" type="ORF">GCM10010406_31980</name>
</gene>
<protein>
    <submittedName>
        <fullName evidence="3">ATP-binding protein</fullName>
    </submittedName>
</protein>
<dbReference type="Proteomes" id="UP001501358">
    <property type="component" value="Unassembled WGS sequence"/>
</dbReference>
<dbReference type="PANTHER" id="PTHR35526">
    <property type="entry name" value="ANTI-SIGMA-F FACTOR RSBW-RELATED"/>
    <property type="match status" value="1"/>
</dbReference>
<keyword evidence="3" id="KW-0547">Nucleotide-binding</keyword>
<evidence type="ECO:0000313" key="3">
    <source>
        <dbReference type="EMBL" id="GAA2493511.1"/>
    </source>
</evidence>
<keyword evidence="1" id="KW-0808">Transferase</keyword>
<accession>A0ABN3M4B6</accession>
<organism evidence="3 4">
    <name type="scientific">Streptomyces thermolineatus</name>
    <dbReference type="NCBI Taxonomy" id="44033"/>
    <lineage>
        <taxon>Bacteria</taxon>
        <taxon>Bacillati</taxon>
        <taxon>Actinomycetota</taxon>
        <taxon>Actinomycetes</taxon>
        <taxon>Kitasatosporales</taxon>
        <taxon>Streptomycetaceae</taxon>
        <taxon>Streptomyces</taxon>
    </lineage>
</organism>
<reference evidence="3 4" key="1">
    <citation type="journal article" date="2019" name="Int. J. Syst. Evol. Microbiol.">
        <title>The Global Catalogue of Microorganisms (GCM) 10K type strain sequencing project: providing services to taxonomists for standard genome sequencing and annotation.</title>
        <authorList>
            <consortium name="The Broad Institute Genomics Platform"/>
            <consortium name="The Broad Institute Genome Sequencing Center for Infectious Disease"/>
            <person name="Wu L."/>
            <person name="Ma J."/>
        </authorList>
    </citation>
    <scope>NUCLEOTIDE SEQUENCE [LARGE SCALE GENOMIC DNA]</scope>
    <source>
        <strain evidence="3 4">JCM 6307</strain>
    </source>
</reference>
<keyword evidence="1" id="KW-0723">Serine/threonine-protein kinase</keyword>
<dbReference type="Pfam" id="PF13581">
    <property type="entry name" value="HATPase_c_2"/>
    <property type="match status" value="1"/>
</dbReference>
<evidence type="ECO:0000256" key="1">
    <source>
        <dbReference type="ARBA" id="ARBA00022527"/>
    </source>
</evidence>
<sequence>MIASLRVEPAGFVMAFAARPGTVGTARRLAGVLLERWGFGDDVTGRAQLAVTELVTNVARHAAAPDCTLHLQPVRDGVRIAVADEDPRLPVVREPSWDSESGRGLFLLTHSVDAWGVEQRRTGKSVWVLVRPGPADAA</sequence>
<evidence type="ECO:0000259" key="2">
    <source>
        <dbReference type="Pfam" id="PF13581"/>
    </source>
</evidence>
<proteinExistence type="predicted"/>
<dbReference type="InterPro" id="IPR036890">
    <property type="entry name" value="HATPase_C_sf"/>
</dbReference>
<keyword evidence="3" id="KW-0067">ATP-binding</keyword>
<keyword evidence="4" id="KW-1185">Reference proteome</keyword>
<dbReference type="EMBL" id="BAAATA010000017">
    <property type="protein sequence ID" value="GAA2493511.1"/>
    <property type="molecule type" value="Genomic_DNA"/>
</dbReference>
<dbReference type="InterPro" id="IPR003594">
    <property type="entry name" value="HATPase_dom"/>
</dbReference>
<dbReference type="RefSeq" id="WP_344383854.1">
    <property type="nucleotide sequence ID" value="NZ_BAAATA010000017.1"/>
</dbReference>